<keyword evidence="1" id="KW-0808">Transferase</keyword>
<dbReference type="PANTHER" id="PTHR24421:SF58">
    <property type="entry name" value="SIGNAL TRANSDUCTION HISTIDINE-PROTEIN KINASE_PHOSPHATASE UHPB"/>
    <property type="match status" value="1"/>
</dbReference>
<dbReference type="InterPro" id="IPR036890">
    <property type="entry name" value="HATPase_C_sf"/>
</dbReference>
<dbReference type="Gene3D" id="3.30.565.10">
    <property type="entry name" value="Histidine kinase-like ATPase, C-terminal domain"/>
    <property type="match status" value="1"/>
</dbReference>
<accession>A0ABT0RIJ8</accession>
<feature type="domain" description="Histidine kinase/HSP90-like ATPase" evidence="4">
    <location>
        <begin position="288"/>
        <end position="378"/>
    </location>
</feature>
<dbReference type="InterPro" id="IPR003594">
    <property type="entry name" value="HATPase_dom"/>
</dbReference>
<dbReference type="InterPro" id="IPR011712">
    <property type="entry name" value="Sig_transdc_His_kin_sub3_dim/P"/>
</dbReference>
<dbReference type="PANTHER" id="PTHR24421">
    <property type="entry name" value="NITRATE/NITRITE SENSOR PROTEIN NARX-RELATED"/>
    <property type="match status" value="1"/>
</dbReference>
<dbReference type="Pfam" id="PF02518">
    <property type="entry name" value="HATPase_c"/>
    <property type="match status" value="1"/>
</dbReference>
<gene>
    <name evidence="5" type="ORF">LZ536_00875</name>
</gene>
<evidence type="ECO:0000259" key="4">
    <source>
        <dbReference type="SMART" id="SM00387"/>
    </source>
</evidence>
<keyword evidence="3" id="KW-0902">Two-component regulatory system</keyword>
<proteinExistence type="predicted"/>
<organism evidence="5 6">
    <name type="scientific">Sphingomonas alba</name>
    <dbReference type="NCBI Taxonomy" id="2908208"/>
    <lineage>
        <taxon>Bacteria</taxon>
        <taxon>Pseudomonadati</taxon>
        <taxon>Pseudomonadota</taxon>
        <taxon>Alphaproteobacteria</taxon>
        <taxon>Sphingomonadales</taxon>
        <taxon>Sphingomonadaceae</taxon>
        <taxon>Sphingomonas</taxon>
    </lineage>
</organism>
<dbReference type="RefSeq" id="WP_249846428.1">
    <property type="nucleotide sequence ID" value="NZ_JAMGBD010000001.1"/>
</dbReference>
<evidence type="ECO:0000256" key="3">
    <source>
        <dbReference type="ARBA" id="ARBA00023012"/>
    </source>
</evidence>
<dbReference type="EMBL" id="JAMGBD010000001">
    <property type="protein sequence ID" value="MCL6682459.1"/>
    <property type="molecule type" value="Genomic_DNA"/>
</dbReference>
<evidence type="ECO:0000256" key="2">
    <source>
        <dbReference type="ARBA" id="ARBA00022777"/>
    </source>
</evidence>
<dbReference type="CDD" id="cd16917">
    <property type="entry name" value="HATPase_UhpB-NarQ-NarX-like"/>
    <property type="match status" value="1"/>
</dbReference>
<evidence type="ECO:0000313" key="6">
    <source>
        <dbReference type="Proteomes" id="UP001165363"/>
    </source>
</evidence>
<name>A0ABT0RIJ8_9SPHN</name>
<reference evidence="5" key="1">
    <citation type="submission" date="2022-05" db="EMBL/GenBank/DDBJ databases">
        <authorList>
            <person name="Jo J.-H."/>
            <person name="Im W.-T."/>
        </authorList>
    </citation>
    <scope>NUCLEOTIDE SEQUENCE</scope>
    <source>
        <strain evidence="5">SE158</strain>
    </source>
</reference>
<keyword evidence="6" id="KW-1185">Reference proteome</keyword>
<evidence type="ECO:0000313" key="5">
    <source>
        <dbReference type="EMBL" id="MCL6682459.1"/>
    </source>
</evidence>
<dbReference type="Pfam" id="PF07730">
    <property type="entry name" value="HisKA_3"/>
    <property type="match status" value="1"/>
</dbReference>
<dbReference type="SMART" id="SM00387">
    <property type="entry name" value="HATPase_c"/>
    <property type="match status" value="1"/>
</dbReference>
<dbReference type="InterPro" id="IPR050482">
    <property type="entry name" value="Sensor_HK_TwoCompSys"/>
</dbReference>
<dbReference type="SUPFAM" id="SSF55874">
    <property type="entry name" value="ATPase domain of HSP90 chaperone/DNA topoisomerase II/histidine kinase"/>
    <property type="match status" value="1"/>
</dbReference>
<evidence type="ECO:0000256" key="1">
    <source>
        <dbReference type="ARBA" id="ARBA00022679"/>
    </source>
</evidence>
<comment type="caution">
    <text evidence="5">The sequence shown here is derived from an EMBL/GenBank/DDBJ whole genome shotgun (WGS) entry which is preliminary data.</text>
</comment>
<protein>
    <submittedName>
        <fullName evidence="5">Sensor histidine kinase</fullName>
    </submittedName>
</protein>
<keyword evidence="2 5" id="KW-0418">Kinase</keyword>
<dbReference type="Gene3D" id="1.20.5.1930">
    <property type="match status" value="1"/>
</dbReference>
<dbReference type="Proteomes" id="UP001165363">
    <property type="component" value="Unassembled WGS sequence"/>
</dbReference>
<dbReference type="GO" id="GO:0016301">
    <property type="term" value="F:kinase activity"/>
    <property type="evidence" value="ECO:0007669"/>
    <property type="project" value="UniProtKB-KW"/>
</dbReference>
<sequence length="390" mass="43390">MEFGPEPPVVLGHHPKDSPHLAFELSQAPAVTSFTSSSRHEFVATFRQIISGLPEQIALVDEHWQILAVNPAWIKTAAMYGYDSLTPGTDYLAFCDARARDGHRPAAIAVDGIRAMERNGDPSFRFTYHGKDRWEGFAFQLCVNRIEVGGRVMHTITRYDVTELVNLRQLREEFSHSLIEHQAEERRRIAREVHDSTMQLLAGLGLSIAHLKETKRKPKIEIQIVDEMEQLLGEAQRELRAISFLAHPPMVSELGLATAIRQLAGGFAKRTGLKITTNAEGDIHMSPAAEVAVYRMVQEALSNVHRHARASDVAVGVYLRRSMLHIAIVDNGIGMPEKVRKGVGLSSMRERIDEIGGRLMIRHGKPGTIIIASVPTHPEIRHKGDLAIAC</sequence>